<keyword evidence="4" id="KW-1185">Reference proteome</keyword>
<dbReference type="PROSITE" id="PS00194">
    <property type="entry name" value="THIOREDOXIN_1"/>
    <property type="match status" value="1"/>
</dbReference>
<dbReference type="PROSITE" id="PS51352">
    <property type="entry name" value="THIOREDOXIN_2"/>
    <property type="match status" value="1"/>
</dbReference>
<dbReference type="SUPFAM" id="SSF52833">
    <property type="entry name" value="Thioredoxin-like"/>
    <property type="match status" value="1"/>
</dbReference>
<dbReference type="Gene3D" id="3.40.30.10">
    <property type="entry name" value="Glutaredoxin"/>
    <property type="match status" value="1"/>
</dbReference>
<dbReference type="Proteomes" id="UP000825799">
    <property type="component" value="Chromosome"/>
</dbReference>
<evidence type="ECO:0000259" key="2">
    <source>
        <dbReference type="PROSITE" id="PS51352"/>
    </source>
</evidence>
<evidence type="ECO:0000313" key="4">
    <source>
        <dbReference type="Proteomes" id="UP000825799"/>
    </source>
</evidence>
<accession>A0ABX8WE69</accession>
<proteinExistence type="predicted"/>
<dbReference type="EMBL" id="CP080590">
    <property type="protein sequence ID" value="QYO76354.1"/>
    <property type="molecule type" value="Genomic_DNA"/>
</dbReference>
<keyword evidence="1" id="KW-0676">Redox-active center</keyword>
<gene>
    <name evidence="3" type="ORF">K1X15_17365</name>
</gene>
<protein>
    <submittedName>
        <fullName evidence="3">Thioredoxin family protein</fullName>
    </submittedName>
</protein>
<sequence length="135" mass="14824">MITRRHLITGLAGIGLSGLLTRPGMALQIINYSGPELAQLAATGKPYLMDFYATWCVTCAAQQRVLDDLQSEAAYADIPILRIDWDTYGNSELARNMAIPRRSTLVLMRGETELGRLVAETRKDRIGALLDLASS</sequence>
<evidence type="ECO:0000256" key="1">
    <source>
        <dbReference type="ARBA" id="ARBA00023284"/>
    </source>
</evidence>
<feature type="domain" description="Thioredoxin" evidence="2">
    <location>
        <begin position="16"/>
        <end position="135"/>
    </location>
</feature>
<reference evidence="3 4" key="1">
    <citation type="submission" date="2021-08" db="EMBL/GenBank/DDBJ databases">
        <title>Devosia salina sp. nov., isolated from the South China Sea sediment.</title>
        <authorList>
            <person name="Zhou Z."/>
        </authorList>
    </citation>
    <scope>NUCLEOTIDE SEQUENCE [LARGE SCALE GENOMIC DNA]</scope>
    <source>
        <strain evidence="3 4">SCS-3</strain>
    </source>
</reference>
<dbReference type="InterPro" id="IPR036249">
    <property type="entry name" value="Thioredoxin-like_sf"/>
</dbReference>
<dbReference type="InterPro" id="IPR013766">
    <property type="entry name" value="Thioredoxin_domain"/>
</dbReference>
<dbReference type="InterPro" id="IPR017937">
    <property type="entry name" value="Thioredoxin_CS"/>
</dbReference>
<organism evidence="3 4">
    <name type="scientific">Devosia salina</name>
    <dbReference type="NCBI Taxonomy" id="2860336"/>
    <lineage>
        <taxon>Bacteria</taxon>
        <taxon>Pseudomonadati</taxon>
        <taxon>Pseudomonadota</taxon>
        <taxon>Alphaproteobacteria</taxon>
        <taxon>Hyphomicrobiales</taxon>
        <taxon>Devosiaceae</taxon>
        <taxon>Devosia</taxon>
    </lineage>
</organism>
<dbReference type="RefSeq" id="WP_220304843.1">
    <property type="nucleotide sequence ID" value="NZ_CP080590.1"/>
</dbReference>
<dbReference type="CDD" id="cd02947">
    <property type="entry name" value="TRX_family"/>
    <property type="match status" value="1"/>
</dbReference>
<evidence type="ECO:0000313" key="3">
    <source>
        <dbReference type="EMBL" id="QYO76354.1"/>
    </source>
</evidence>
<name>A0ABX8WE69_9HYPH</name>
<dbReference type="Pfam" id="PF00085">
    <property type="entry name" value="Thioredoxin"/>
    <property type="match status" value="1"/>
</dbReference>